<dbReference type="AlphaFoldDB" id="A0A853M717"/>
<keyword evidence="1" id="KW-1133">Transmembrane helix</keyword>
<evidence type="ECO:0000313" key="3">
    <source>
        <dbReference type="EMBL" id="OBU74831.1"/>
    </source>
</evidence>
<organism evidence="3 4">
    <name type="scientific">Cylindrospermopsis raciborskii CS-505</name>
    <dbReference type="NCBI Taxonomy" id="533240"/>
    <lineage>
        <taxon>Bacteria</taxon>
        <taxon>Bacillati</taxon>
        <taxon>Cyanobacteriota</taxon>
        <taxon>Cyanophyceae</taxon>
        <taxon>Nostocales</taxon>
        <taxon>Aphanizomenonaceae</taxon>
        <taxon>Cylindrospermopsis</taxon>
    </lineage>
</organism>
<dbReference type="EMBL" id="LYXA01000003">
    <property type="protein sequence ID" value="OBU74831.1"/>
    <property type="molecule type" value="Genomic_DNA"/>
</dbReference>
<feature type="transmembrane region" description="Helical" evidence="1">
    <location>
        <begin position="7"/>
        <end position="28"/>
    </location>
</feature>
<proteinExistence type="predicted"/>
<protein>
    <recommendedName>
        <fullName evidence="2">TNase-like domain-containing protein</fullName>
    </recommendedName>
</protein>
<dbReference type="Pfam" id="PF00565">
    <property type="entry name" value="SNase"/>
    <property type="match status" value="1"/>
</dbReference>
<keyword evidence="1" id="KW-0812">Transmembrane</keyword>
<dbReference type="SMART" id="SM00318">
    <property type="entry name" value="SNc"/>
    <property type="match status" value="1"/>
</dbReference>
<gene>
    <name evidence="3" type="ORF">A9P98_17880</name>
</gene>
<name>A0A853M717_9CYAN</name>
<dbReference type="Proteomes" id="UP000093903">
    <property type="component" value="Unassembled WGS sequence"/>
</dbReference>
<evidence type="ECO:0000259" key="2">
    <source>
        <dbReference type="SMART" id="SM00318"/>
    </source>
</evidence>
<dbReference type="InterPro" id="IPR035437">
    <property type="entry name" value="SNase_OB-fold_sf"/>
</dbReference>
<dbReference type="Gene3D" id="2.40.50.90">
    <property type="match status" value="1"/>
</dbReference>
<keyword evidence="1" id="KW-0472">Membrane</keyword>
<dbReference type="InterPro" id="IPR016071">
    <property type="entry name" value="Staphylococal_nuclease_OB-fold"/>
</dbReference>
<dbReference type="SUPFAM" id="SSF50199">
    <property type="entry name" value="Staphylococcal nuclease"/>
    <property type="match status" value="1"/>
</dbReference>
<reference evidence="3 4" key="1">
    <citation type="submission" date="2016-05" db="EMBL/GenBank/DDBJ databases">
        <title>First complete genome of the cyanobacterium Cylindrospermopsis raciborskii CS505, containing a circular chromosome and a single extrachromosomal element.</title>
        <authorList>
            <person name="Fuentes J."/>
            <person name="Tamames J."/>
            <person name="Allen E."/>
            <person name="Plominski A."/>
            <person name="Vasquez M."/>
        </authorList>
    </citation>
    <scope>NUCLEOTIDE SEQUENCE [LARGE SCALE GENOMIC DNA]</scope>
    <source>
        <strain evidence="3 4">CS505</strain>
    </source>
</reference>
<evidence type="ECO:0000256" key="1">
    <source>
        <dbReference type="SAM" id="Phobius"/>
    </source>
</evidence>
<comment type="caution">
    <text evidence="3">The sequence shown here is derived from an EMBL/GenBank/DDBJ whole genome shotgun (WGS) entry which is preliminary data.</text>
</comment>
<feature type="domain" description="TNase-like" evidence="2">
    <location>
        <begin position="29"/>
        <end position="140"/>
    </location>
</feature>
<evidence type="ECO:0000313" key="4">
    <source>
        <dbReference type="Proteomes" id="UP000093903"/>
    </source>
</evidence>
<accession>A0A853M717</accession>
<sequence>MKIANTYYFLLSFVVTSAIILNLTPLFYKWQVVSIAADTIEVRRSNKTLKVRLCGVEVPPTFQKTSREYLQNILEKKSVKLSFVDNSSVEVFIGKDEKLINKSMLMDGMAKYNSDLCPSQSILRTAQEIAKWQKIGVWSSESQGL</sequence>